<keyword evidence="4" id="KW-0235">DNA replication</keyword>
<evidence type="ECO:0000313" key="6">
    <source>
        <dbReference type="Proteomes" id="UP000245981"/>
    </source>
</evidence>
<dbReference type="AlphaFoldDB" id="A0A2V2BD31"/>
<sequence length="339" mass="40024">MKQRNPTRHWSQLATEEQIRFWQGVDAGETSSFLVPVVPRKTRRVRGEHSTRAKCENPRWFRPAHYKPVGGQIGYLYNRLVKTDPETGLSELRMRMSLHPYYMMNRQKAGRKNHFKPEKARLLDCTWPVLISFCDKGKHSVGMCTSRLAQEVSPKDEHGNVIPETAVTVSRMSRLISEQVRYGVLAVSEEKMWDRESGQWLPKYVWITDAGFRILGADMARLVKEQEKALRRSEERRQMIAEGLMREDEDISPQAARRRWYDRKRIESLKYRRQQGAMRKRANRLSSHPRDVQVFEMMKHLRKTLPAGELLYCTDERLEKLAIRQLFQMQLFETHDTHV</sequence>
<comment type="function">
    <text evidence="1">This protein is essential for plasmid replication; it is involved in copy control functions.</text>
</comment>
<gene>
    <name evidence="5" type="ORF">C7431_11156</name>
</gene>
<comment type="caution">
    <text evidence="5">The sequence shown here is derived from an EMBL/GenBank/DDBJ whole genome shotgun (WGS) entry which is preliminary data.</text>
</comment>
<evidence type="ECO:0000256" key="4">
    <source>
        <dbReference type="ARBA" id="ARBA00022705"/>
    </source>
</evidence>
<dbReference type="OrthoDB" id="6481003at2"/>
<dbReference type="GO" id="GO:0006276">
    <property type="term" value="P:plasmid maintenance"/>
    <property type="evidence" value="ECO:0007669"/>
    <property type="project" value="UniProtKB-KW"/>
</dbReference>
<dbReference type="InterPro" id="IPR003446">
    <property type="entry name" value="Plasmid_replication_init_RepA"/>
</dbReference>
<dbReference type="Proteomes" id="UP000245981">
    <property type="component" value="Unassembled WGS sequence"/>
</dbReference>
<protein>
    <submittedName>
        <fullName evidence="5">IncFII RepA protein family protein</fullName>
    </submittedName>
</protein>
<evidence type="ECO:0000313" key="5">
    <source>
        <dbReference type="EMBL" id="PWK94320.1"/>
    </source>
</evidence>
<dbReference type="RefSeq" id="WP_109718116.1">
    <property type="nucleotide sequence ID" value="NZ_QGHF01000011.1"/>
</dbReference>
<evidence type="ECO:0000256" key="2">
    <source>
        <dbReference type="ARBA" id="ARBA00008256"/>
    </source>
</evidence>
<evidence type="ECO:0000256" key="1">
    <source>
        <dbReference type="ARBA" id="ARBA00002740"/>
    </source>
</evidence>
<dbReference type="EMBL" id="QGHF01000011">
    <property type="protein sequence ID" value="PWK94320.1"/>
    <property type="molecule type" value="Genomic_DNA"/>
</dbReference>
<name>A0A2V2BD31_9GAMM</name>
<comment type="similarity">
    <text evidence="2">Belongs to the IncFII RepA family.</text>
</comment>
<dbReference type="GO" id="GO:0006260">
    <property type="term" value="P:DNA replication"/>
    <property type="evidence" value="ECO:0007669"/>
    <property type="project" value="UniProtKB-KW"/>
</dbReference>
<proteinExistence type="inferred from homology"/>
<accession>A0A2V2BD31</accession>
<organism evidence="5 6">
    <name type="scientific">Pantoea allii</name>
    <dbReference type="NCBI Taxonomy" id="574096"/>
    <lineage>
        <taxon>Bacteria</taxon>
        <taxon>Pseudomonadati</taxon>
        <taxon>Pseudomonadota</taxon>
        <taxon>Gammaproteobacteria</taxon>
        <taxon>Enterobacterales</taxon>
        <taxon>Erwiniaceae</taxon>
        <taxon>Pantoea</taxon>
    </lineage>
</organism>
<dbReference type="NCBIfam" id="NF040977">
    <property type="entry name" value="RepA_IncFII_LM"/>
    <property type="match status" value="1"/>
</dbReference>
<evidence type="ECO:0000256" key="3">
    <source>
        <dbReference type="ARBA" id="ARBA00022689"/>
    </source>
</evidence>
<keyword evidence="3" id="KW-0615">Plasmid copy control</keyword>
<reference evidence="5 6" key="1">
    <citation type="submission" date="2018-05" db="EMBL/GenBank/DDBJ databases">
        <title>Genomic Encyclopedia of Type Strains, Phase IV (KMG-V): Genome sequencing to study the core and pangenomes of soil and plant-associated prokaryotes.</title>
        <authorList>
            <person name="Whitman W."/>
        </authorList>
    </citation>
    <scope>NUCLEOTIDE SEQUENCE [LARGE SCALE GENOMIC DNA]</scope>
    <source>
        <strain evidence="5 6">PNA 200-10</strain>
    </source>
</reference>